<dbReference type="Gene3D" id="3.30.450.20">
    <property type="entry name" value="PAS domain"/>
    <property type="match status" value="8"/>
</dbReference>
<dbReference type="GO" id="GO:0000155">
    <property type="term" value="F:phosphorelay sensor kinase activity"/>
    <property type="evidence" value="ECO:0007669"/>
    <property type="project" value="InterPro"/>
</dbReference>
<dbReference type="STRING" id="395961.Cyan7425_1798"/>
<sequence>MDRVKPPQIVFSGNSEMSRWLQSQDWDHTALGSVANWPLSLQTSLSILLNTACPMVLVWGRDRYLFFNDGYANLGLNSGPTLIPGQPLHNCSQPNGGELLTAIEQVFTTAQPQQQVLASQGMSGEQLWLWCFSPLWDGGQVGGVFATGCAELNPIAGTTKLEAECRQVETERQHLSEALLSEKARFEAVLRQLPEGVMIADAATGNLILTNERADQLMRHSYALDFQLEAYESWVPFQAYRTNGQRYAPEDYPLVRSLRQGEIIAHEEMELRFADGSQIFIDVNAAPILDYQGQITSAVTVFQDISERKQLEAERQQALIQLQERQHFIQQVADATPGTLYVYDMVAQRNIYVNRQIGELLGYTPADIQAYDDQLFAQLIHPEDLATIGNQYTRLNQAQADEVIDYEYRMRHANGEWRWLWSRNTVSTRTPEGLAHLVVGTVQDITDRKQAELALQQTQVHLQRANERFELAAKAVNCLIYDWDVEQDRVERTEGFTRLLGYSLEEAEPTGAWWRQQIHPEDVQRLSATAISNLLNNDLQICEYRVRTKDNRYIYVLDQALVVCRDAKGYPTRMVGSTTDITDRKRAEAQLQQQEQEFRTLVENTPDVIIRYDRNLRYLYINPSIERIIGIPPEQLIGKTGIELGLIDPTSQAWYRTLEQVFNTGQHHWLEFEFPNPEGELHAYQARFVPELVEGEQITTVLAVATDVTEYKRTELLLRQSEERLRLAMAAAQMATWDVDLNTGKAFWSEHHFTMLGYEPVAGGEASEAMWSSCIHPEDLERVLQAWQQARLDRTLYRAEYRVIRVDNGQIAWLMGLGSFTYDETGQAIRSIGVLLDISEQQAALQERKRVEDELRESEQRLQLAQQAGRIGTWDWNLLTNEVSWSDGIWPLLALEPKSVKPDLETFTHFIHPEDREQAFRTVKLALAEGDDYYDEFRVIRQDGAICWLLSKGRVIRTPEGQPQRLLGINVDITDRKQAEEALRQSEERLRLALLVSQSGIWDWDIVNKQITWSERIYQFHGLTPDTFGGTVAEFAALIHPEDRERVAAAIQRALAGESSYELEFRAVQPSGAIRWLSTTGGVIFDQQGQPVRMLGATNDITDRKAIEAERERLLLSERRCREAAESANRIKDEFLAVLSHELRSPLNPILGWTKLLQTRPFDPQRTQQALQTIERNAKLQTQLIEDLLDISRILQGKMVLNTSPVNLITTIEAALDTVRLAAETKGIELQTCLSPAVGRVYGDSTRLQQIVWNLLTNAVKFTPAGGKVLIRLEQVDSFAQIQVQDTGKGISPAFLPHVFEYFRQEDSQTTRKFGGLGLGLAIVRYLTEQHGGTVEVESRGEDQGASFTVHLPLMASDLTPDPAEQPCIETAQDLRGLQILIVDDDADMRDLLSFILTEQGATVRVAASASEGLQHLSASPLDLDLLISDIGMPEMDGYSLIRQARHLLAPTGKELPAIALTAYAGEINQQQALAAGFQLHLAKPIEPDQLLIMIKNLVFS</sequence>
<dbReference type="SMART" id="SM00448">
    <property type="entry name" value="REC"/>
    <property type="match status" value="1"/>
</dbReference>
<evidence type="ECO:0000256" key="3">
    <source>
        <dbReference type="ARBA" id="ARBA00012438"/>
    </source>
</evidence>
<name>B8HS59_CYAP4</name>
<dbReference type="Gene3D" id="1.10.287.130">
    <property type="match status" value="1"/>
</dbReference>
<feature type="coiled-coil region" evidence="10">
    <location>
        <begin position="841"/>
        <end position="868"/>
    </location>
</feature>
<dbReference type="InterPro" id="IPR000700">
    <property type="entry name" value="PAS-assoc_C"/>
</dbReference>
<feature type="domain" description="PAS" evidence="13">
    <location>
        <begin position="986"/>
        <end position="1058"/>
    </location>
</feature>
<dbReference type="Pfam" id="PF08447">
    <property type="entry name" value="PAS_3"/>
    <property type="match status" value="5"/>
</dbReference>
<feature type="domain" description="PAS" evidence="13">
    <location>
        <begin position="465"/>
        <end position="538"/>
    </location>
</feature>
<dbReference type="SMART" id="SM00387">
    <property type="entry name" value="HATPase_c"/>
    <property type="match status" value="1"/>
</dbReference>
<dbReference type="Pfam" id="PF00512">
    <property type="entry name" value="HisKA"/>
    <property type="match status" value="1"/>
</dbReference>
<feature type="domain" description="PAC" evidence="14">
    <location>
        <begin position="404"/>
        <end position="457"/>
    </location>
</feature>
<dbReference type="SMART" id="SM00086">
    <property type="entry name" value="PAC"/>
    <property type="match status" value="7"/>
</dbReference>
<dbReference type="SUPFAM" id="SSF52172">
    <property type="entry name" value="CheY-like"/>
    <property type="match status" value="1"/>
</dbReference>
<dbReference type="CDD" id="cd00082">
    <property type="entry name" value="HisKA"/>
    <property type="match status" value="1"/>
</dbReference>
<dbReference type="InterPro" id="IPR011006">
    <property type="entry name" value="CheY-like_superfamily"/>
</dbReference>
<comment type="similarity">
    <text evidence="2">In the N-terminal section; belongs to the phytochrome family.</text>
</comment>
<dbReference type="InterPro" id="IPR000014">
    <property type="entry name" value="PAS"/>
</dbReference>
<dbReference type="SMART" id="SM00388">
    <property type="entry name" value="HisKA"/>
    <property type="match status" value="1"/>
</dbReference>
<evidence type="ECO:0000256" key="2">
    <source>
        <dbReference type="ARBA" id="ARBA00006402"/>
    </source>
</evidence>
<keyword evidence="6 15" id="KW-0418">Kinase</keyword>
<dbReference type="InterPro" id="IPR001610">
    <property type="entry name" value="PAC"/>
</dbReference>
<evidence type="ECO:0000259" key="13">
    <source>
        <dbReference type="PROSITE" id="PS50112"/>
    </source>
</evidence>
<feature type="domain" description="PAC" evidence="14">
    <location>
        <begin position="1061"/>
        <end position="1113"/>
    </location>
</feature>
<evidence type="ECO:0000259" key="11">
    <source>
        <dbReference type="PROSITE" id="PS50109"/>
    </source>
</evidence>
<dbReference type="Gene3D" id="2.10.70.100">
    <property type="match status" value="3"/>
</dbReference>
<dbReference type="PANTHER" id="PTHR43304:SF1">
    <property type="entry name" value="PAC DOMAIN-CONTAINING PROTEIN"/>
    <property type="match status" value="1"/>
</dbReference>
<dbReference type="Pfam" id="PF13426">
    <property type="entry name" value="PAS_9"/>
    <property type="match status" value="1"/>
</dbReference>
<feature type="domain" description="PAS" evidence="13">
    <location>
        <begin position="594"/>
        <end position="642"/>
    </location>
</feature>
<dbReference type="eggNOG" id="COG5002">
    <property type="taxonomic scope" value="Bacteria"/>
</dbReference>
<evidence type="ECO:0000256" key="4">
    <source>
        <dbReference type="ARBA" id="ARBA00022553"/>
    </source>
</evidence>
<dbReference type="Pfam" id="PF00072">
    <property type="entry name" value="Response_reg"/>
    <property type="match status" value="1"/>
</dbReference>
<dbReference type="Gene3D" id="6.10.250.490">
    <property type="match status" value="1"/>
</dbReference>
<evidence type="ECO:0000259" key="14">
    <source>
        <dbReference type="PROSITE" id="PS50113"/>
    </source>
</evidence>
<dbReference type="KEGG" id="cyn:Cyan7425_1798"/>
<evidence type="ECO:0000259" key="12">
    <source>
        <dbReference type="PROSITE" id="PS50110"/>
    </source>
</evidence>
<dbReference type="Pfam" id="PF02518">
    <property type="entry name" value="HATPase_c"/>
    <property type="match status" value="1"/>
</dbReference>
<keyword evidence="5 15" id="KW-0808">Transferase</keyword>
<dbReference type="InterPro" id="IPR013656">
    <property type="entry name" value="PAS_4"/>
</dbReference>
<dbReference type="InterPro" id="IPR003594">
    <property type="entry name" value="HATPase_dom"/>
</dbReference>
<protein>
    <recommendedName>
        <fullName evidence="8">Circadian input-output histidine kinase CikA</fullName>
        <ecNumber evidence="3">2.7.13.3</ecNumber>
    </recommendedName>
</protein>
<dbReference type="OrthoDB" id="5555607at2"/>
<dbReference type="InterPro" id="IPR001789">
    <property type="entry name" value="Sig_transdc_resp-reg_receiver"/>
</dbReference>
<dbReference type="Pfam" id="PF08448">
    <property type="entry name" value="PAS_4"/>
    <property type="match status" value="1"/>
</dbReference>
<dbReference type="eggNOG" id="COG2202">
    <property type="taxonomic scope" value="Bacteria"/>
</dbReference>
<dbReference type="CDD" id="cd00130">
    <property type="entry name" value="PAS"/>
    <property type="match status" value="6"/>
</dbReference>
<dbReference type="CDD" id="cd16922">
    <property type="entry name" value="HATPase_EvgS-ArcB-TorS-like"/>
    <property type="match status" value="1"/>
</dbReference>
<evidence type="ECO:0000256" key="6">
    <source>
        <dbReference type="ARBA" id="ARBA00022777"/>
    </source>
</evidence>
<dbReference type="NCBIfam" id="TIGR00229">
    <property type="entry name" value="sensory_box"/>
    <property type="match status" value="7"/>
</dbReference>
<dbReference type="InterPro" id="IPR013655">
    <property type="entry name" value="PAS_fold_3"/>
</dbReference>
<keyword evidence="10" id="KW-0175">Coiled coil</keyword>
<dbReference type="SUPFAM" id="SSF55785">
    <property type="entry name" value="PYP-like sensor domain (PAS domain)"/>
    <property type="match status" value="7"/>
</dbReference>
<dbReference type="Pfam" id="PF13188">
    <property type="entry name" value="PAS_8"/>
    <property type="match status" value="1"/>
</dbReference>
<evidence type="ECO:0000256" key="1">
    <source>
        <dbReference type="ARBA" id="ARBA00000085"/>
    </source>
</evidence>
<feature type="domain" description="PAC" evidence="14">
    <location>
        <begin position="668"/>
        <end position="720"/>
    </location>
</feature>
<dbReference type="EMBL" id="CP001344">
    <property type="protein sequence ID" value="ACL44165.1"/>
    <property type="molecule type" value="Genomic_DNA"/>
</dbReference>
<dbReference type="CDD" id="cd17580">
    <property type="entry name" value="REC_2_DhkD-like"/>
    <property type="match status" value="1"/>
</dbReference>
<dbReference type="PROSITE" id="PS50109">
    <property type="entry name" value="HIS_KIN"/>
    <property type="match status" value="1"/>
</dbReference>
<dbReference type="SMART" id="SM00091">
    <property type="entry name" value="PAS"/>
    <property type="match status" value="7"/>
</dbReference>
<keyword evidence="7" id="KW-0902">Two-component regulatory system</keyword>
<dbReference type="SUPFAM" id="SSF47384">
    <property type="entry name" value="Homodimeric domain of signal transducing histidine kinase"/>
    <property type="match status" value="1"/>
</dbReference>
<dbReference type="InterPro" id="IPR005467">
    <property type="entry name" value="His_kinase_dom"/>
</dbReference>
<evidence type="ECO:0000256" key="5">
    <source>
        <dbReference type="ARBA" id="ARBA00022679"/>
    </source>
</evidence>
<feature type="domain" description="PAS" evidence="13">
    <location>
        <begin position="325"/>
        <end position="402"/>
    </location>
</feature>
<dbReference type="InterPro" id="IPR003661">
    <property type="entry name" value="HisK_dim/P_dom"/>
</dbReference>
<dbReference type="Gene3D" id="3.30.565.10">
    <property type="entry name" value="Histidine kinase-like ATPase, C-terminal domain"/>
    <property type="match status" value="1"/>
</dbReference>
<dbReference type="FunFam" id="3.30.565.10:FF:000010">
    <property type="entry name" value="Sensor histidine kinase RcsC"/>
    <property type="match status" value="1"/>
</dbReference>
<dbReference type="HOGENOM" id="CLU_248655_0_0_3"/>
<dbReference type="InterPro" id="IPR004358">
    <property type="entry name" value="Sig_transdc_His_kin-like_C"/>
</dbReference>
<feature type="domain" description="PAC" evidence="14">
    <location>
        <begin position="540"/>
        <end position="593"/>
    </location>
</feature>
<comment type="catalytic activity">
    <reaction evidence="1">
        <text>ATP + protein L-histidine = ADP + protein N-phospho-L-histidine.</text>
        <dbReference type="EC" id="2.7.13.3"/>
    </reaction>
</comment>
<feature type="domain" description="PAC" evidence="14">
    <location>
        <begin position="933"/>
        <end position="985"/>
    </location>
</feature>
<feature type="modified residue" description="4-aspartylphosphate" evidence="9">
    <location>
        <position position="1430"/>
    </location>
</feature>
<feature type="domain" description="PAC" evidence="14">
    <location>
        <begin position="265"/>
        <end position="317"/>
    </location>
</feature>
<dbReference type="InterPro" id="IPR036890">
    <property type="entry name" value="HATPase_C_sf"/>
</dbReference>
<dbReference type="PROSITE" id="PS50110">
    <property type="entry name" value="RESPONSE_REGULATORY"/>
    <property type="match status" value="1"/>
</dbReference>
<dbReference type="InterPro" id="IPR052162">
    <property type="entry name" value="Sensor_kinase/Photoreceptor"/>
</dbReference>
<dbReference type="InterPro" id="IPR036097">
    <property type="entry name" value="HisK_dim/P_sf"/>
</dbReference>
<feature type="domain" description="Response regulatory" evidence="12">
    <location>
        <begin position="1379"/>
        <end position="1499"/>
    </location>
</feature>
<dbReference type="Gene3D" id="3.40.50.2300">
    <property type="match status" value="1"/>
</dbReference>
<feature type="domain" description="Histidine kinase" evidence="11">
    <location>
        <begin position="1138"/>
        <end position="1356"/>
    </location>
</feature>
<dbReference type="PROSITE" id="PS50112">
    <property type="entry name" value="PAS"/>
    <property type="match status" value="4"/>
</dbReference>
<proteinExistence type="inferred from homology"/>
<dbReference type="PANTHER" id="PTHR43304">
    <property type="entry name" value="PHYTOCHROME-LIKE PROTEIN CPH1"/>
    <property type="match status" value="1"/>
</dbReference>
<dbReference type="eggNOG" id="COG2205">
    <property type="taxonomic scope" value="Bacteria"/>
</dbReference>
<gene>
    <name evidence="15" type="ordered locus">Cyan7425_1798</name>
</gene>
<dbReference type="EC" id="2.7.13.3" evidence="3"/>
<evidence type="ECO:0000256" key="9">
    <source>
        <dbReference type="PROSITE-ProRule" id="PRU00169"/>
    </source>
</evidence>
<evidence type="ECO:0000256" key="8">
    <source>
        <dbReference type="ARBA" id="ARBA00074306"/>
    </source>
</evidence>
<dbReference type="SUPFAM" id="SSF55874">
    <property type="entry name" value="ATPase domain of HSP90 chaperone/DNA topoisomerase II/histidine kinase"/>
    <property type="match status" value="1"/>
</dbReference>
<accession>B8HS59</accession>
<dbReference type="PRINTS" id="PR00344">
    <property type="entry name" value="BCTRLSENSOR"/>
</dbReference>
<feature type="domain" description="PAC" evidence="14">
    <location>
        <begin position="797"/>
        <end position="850"/>
    </location>
</feature>
<dbReference type="InterPro" id="IPR035965">
    <property type="entry name" value="PAS-like_dom_sf"/>
</dbReference>
<evidence type="ECO:0000313" key="15">
    <source>
        <dbReference type="EMBL" id="ACL44165.1"/>
    </source>
</evidence>
<keyword evidence="4 9" id="KW-0597">Phosphoprotein</keyword>
<evidence type="ECO:0000256" key="7">
    <source>
        <dbReference type="ARBA" id="ARBA00023012"/>
    </source>
</evidence>
<reference evidence="15" key="1">
    <citation type="submission" date="2009-01" db="EMBL/GenBank/DDBJ databases">
        <title>Complete sequence of chromosome Cyanothece sp. PCC 7425.</title>
        <authorList>
            <consortium name="US DOE Joint Genome Institute"/>
            <person name="Lucas S."/>
            <person name="Copeland A."/>
            <person name="Lapidus A."/>
            <person name="Glavina del Rio T."/>
            <person name="Dalin E."/>
            <person name="Tice H."/>
            <person name="Bruce D."/>
            <person name="Goodwin L."/>
            <person name="Pitluck S."/>
            <person name="Sims D."/>
            <person name="Meineke L."/>
            <person name="Brettin T."/>
            <person name="Detter J.C."/>
            <person name="Han C."/>
            <person name="Larimer F."/>
            <person name="Land M."/>
            <person name="Hauser L."/>
            <person name="Kyrpides N."/>
            <person name="Ovchinnikova G."/>
            <person name="Liberton M."/>
            <person name="Stoeckel J."/>
            <person name="Banerjee A."/>
            <person name="Singh A."/>
            <person name="Page L."/>
            <person name="Sato H."/>
            <person name="Zhao L."/>
            <person name="Sherman L."/>
            <person name="Pakrasi H."/>
            <person name="Richardson P."/>
        </authorList>
    </citation>
    <scope>NUCLEOTIDE SEQUENCE</scope>
    <source>
        <strain evidence="15">PCC 7425</strain>
    </source>
</reference>
<evidence type="ECO:0000256" key="10">
    <source>
        <dbReference type="SAM" id="Coils"/>
    </source>
</evidence>
<dbReference type="PROSITE" id="PS50113">
    <property type="entry name" value="PAC"/>
    <property type="match status" value="7"/>
</dbReference>
<organism evidence="15">
    <name type="scientific">Cyanothece sp. (strain PCC 7425 / ATCC 29141)</name>
    <dbReference type="NCBI Taxonomy" id="395961"/>
    <lineage>
        <taxon>Bacteria</taxon>
        <taxon>Bacillati</taxon>
        <taxon>Cyanobacteriota</taxon>
        <taxon>Cyanophyceae</taxon>
        <taxon>Gomontiellales</taxon>
        <taxon>Cyanothecaceae</taxon>
        <taxon>Cyanothece</taxon>
    </lineage>
</organism>